<dbReference type="EMBL" id="FQXU01000003">
    <property type="protein sequence ID" value="SHH50878.1"/>
    <property type="molecule type" value="Genomic_DNA"/>
</dbReference>
<dbReference type="Proteomes" id="UP000184241">
    <property type="component" value="Unassembled WGS sequence"/>
</dbReference>
<reference evidence="1 2" key="1">
    <citation type="submission" date="2016-11" db="EMBL/GenBank/DDBJ databases">
        <authorList>
            <person name="Jaros S."/>
            <person name="Januszkiewicz K."/>
            <person name="Wedrychowicz H."/>
        </authorList>
    </citation>
    <scope>NUCLEOTIDE SEQUENCE [LARGE SCALE GENOMIC DNA]</scope>
    <source>
        <strain evidence="1 2">DSM 6191</strain>
    </source>
</reference>
<dbReference type="SUPFAM" id="SSF140500">
    <property type="entry name" value="BAS1536-like"/>
    <property type="match status" value="1"/>
</dbReference>
<dbReference type="InterPro" id="IPR036638">
    <property type="entry name" value="HLH_DNA-bd_sf"/>
</dbReference>
<dbReference type="RefSeq" id="WP_021802167.1">
    <property type="nucleotide sequence ID" value="NZ_FQXU01000003.1"/>
</dbReference>
<evidence type="ECO:0000313" key="1">
    <source>
        <dbReference type="EMBL" id="SHH50878.1"/>
    </source>
</evidence>
<name>A0A1M5TJL3_9CLOT</name>
<dbReference type="Gene3D" id="4.10.280.10">
    <property type="entry name" value="Helix-loop-helix DNA-binding domain"/>
    <property type="match status" value="1"/>
</dbReference>
<dbReference type="InterPro" id="IPR018540">
    <property type="entry name" value="Spo0E-like"/>
</dbReference>
<accession>A0A1M5TJL3</accession>
<protein>
    <submittedName>
        <fullName evidence="1">Spo0E like sporulation regulatory protein</fullName>
    </submittedName>
</protein>
<gene>
    <name evidence="1" type="ORF">SAMN02745941_00234</name>
</gene>
<evidence type="ECO:0000313" key="2">
    <source>
        <dbReference type="Proteomes" id="UP000184241"/>
    </source>
</evidence>
<sequence length="63" mass="7606">MGRILLLIEKKRFELNKAIEIFGINDYRVLIISEELDKLITIEQRMRLWLAYTGFYTKINMVK</sequence>
<organism evidence="1 2">
    <name type="scientific">Clostridium intestinale DSM 6191</name>
    <dbReference type="NCBI Taxonomy" id="1121320"/>
    <lineage>
        <taxon>Bacteria</taxon>
        <taxon>Bacillati</taxon>
        <taxon>Bacillota</taxon>
        <taxon>Clostridia</taxon>
        <taxon>Eubacteriales</taxon>
        <taxon>Clostridiaceae</taxon>
        <taxon>Clostridium</taxon>
    </lineage>
</organism>
<proteinExistence type="predicted"/>
<dbReference type="Pfam" id="PF09388">
    <property type="entry name" value="SpoOE-like"/>
    <property type="match status" value="1"/>
</dbReference>
<dbReference type="GO" id="GO:0046983">
    <property type="term" value="F:protein dimerization activity"/>
    <property type="evidence" value="ECO:0007669"/>
    <property type="project" value="InterPro"/>
</dbReference>
<dbReference type="GO" id="GO:0043937">
    <property type="term" value="P:regulation of sporulation"/>
    <property type="evidence" value="ECO:0007669"/>
    <property type="project" value="InterPro"/>
</dbReference>
<dbReference type="AlphaFoldDB" id="A0A1M5TJL3"/>
<dbReference type="InterPro" id="IPR037208">
    <property type="entry name" value="Spo0E-like_sf"/>
</dbReference>